<dbReference type="PANTHER" id="PTHR46429">
    <property type="entry name" value="23S RRNA (GUANOSINE-2'-O-)-METHYLTRANSFERASE RLMB"/>
    <property type="match status" value="1"/>
</dbReference>
<dbReference type="Proteomes" id="UP000748332">
    <property type="component" value="Unassembled WGS sequence"/>
</dbReference>
<reference evidence="4" key="2">
    <citation type="journal article" date="2021" name="Microbiome">
        <title>Successional dynamics and alternative stable states in a saline activated sludge microbial community over 9 years.</title>
        <authorList>
            <person name="Wang Y."/>
            <person name="Ye J."/>
            <person name="Ju F."/>
            <person name="Liu L."/>
            <person name="Boyd J.A."/>
            <person name="Deng Y."/>
            <person name="Parks D.H."/>
            <person name="Jiang X."/>
            <person name="Yin X."/>
            <person name="Woodcroft B.J."/>
            <person name="Tyson G.W."/>
            <person name="Hugenholtz P."/>
            <person name="Polz M.F."/>
            <person name="Zhang T."/>
        </authorList>
    </citation>
    <scope>NUCLEOTIDE SEQUENCE</scope>
    <source>
        <strain evidence="4">HKST-UBA16</strain>
    </source>
</reference>
<dbReference type="GO" id="GO:0005829">
    <property type="term" value="C:cytosol"/>
    <property type="evidence" value="ECO:0007669"/>
    <property type="project" value="TreeGrafter"/>
</dbReference>
<dbReference type="GO" id="GO:0032259">
    <property type="term" value="P:methylation"/>
    <property type="evidence" value="ECO:0007669"/>
    <property type="project" value="UniProtKB-KW"/>
</dbReference>
<dbReference type="InterPro" id="IPR029026">
    <property type="entry name" value="tRNA_m1G_MTases_N"/>
</dbReference>
<dbReference type="CDD" id="cd18103">
    <property type="entry name" value="SpoU-like_RlmB"/>
    <property type="match status" value="1"/>
</dbReference>
<evidence type="ECO:0000313" key="4">
    <source>
        <dbReference type="EMBL" id="MCA9375425.1"/>
    </source>
</evidence>
<evidence type="ECO:0000256" key="1">
    <source>
        <dbReference type="ARBA" id="ARBA00022603"/>
    </source>
</evidence>
<gene>
    <name evidence="4" type="ORF">KC622_03785</name>
</gene>
<dbReference type="GO" id="GO:0006396">
    <property type="term" value="P:RNA processing"/>
    <property type="evidence" value="ECO:0007669"/>
    <property type="project" value="InterPro"/>
</dbReference>
<evidence type="ECO:0000313" key="5">
    <source>
        <dbReference type="Proteomes" id="UP000748332"/>
    </source>
</evidence>
<evidence type="ECO:0000259" key="3">
    <source>
        <dbReference type="Pfam" id="PF00588"/>
    </source>
</evidence>
<evidence type="ECO:0000256" key="2">
    <source>
        <dbReference type="ARBA" id="ARBA00022679"/>
    </source>
</evidence>
<comment type="caution">
    <text evidence="4">The sequence shown here is derived from an EMBL/GenBank/DDBJ whole genome shotgun (WGS) entry which is preliminary data.</text>
</comment>
<dbReference type="InterPro" id="IPR004441">
    <property type="entry name" value="rRNA_MeTrfase_TrmH"/>
</dbReference>
<name>A0A955KWR1_9BACT</name>
<feature type="domain" description="tRNA/rRNA methyltransferase SpoU type" evidence="3">
    <location>
        <begin position="78"/>
        <end position="216"/>
    </location>
</feature>
<sequence>PLEKIYLANNAYKDPKTKRVLELARKNNIPIEKIARRSISRRSKTSSHESVIGLMEIDNQYSLQELLSEAFTDGKQPFYLIFGDIKYPQNVGAIFRTAYAAGVTGIITPVQKANLLSDEIIRISMGTCLRIPIVEVGLFAAIKEIKKQGIPVLALDMDGKDLYDTDLTGPVAIILGSEYTGVSSKIRERIDGVISIPMNKGIGSLNVGVASAITMY</sequence>
<dbReference type="EMBL" id="JAGQLM010000177">
    <property type="protein sequence ID" value="MCA9375425.1"/>
    <property type="molecule type" value="Genomic_DNA"/>
</dbReference>
<dbReference type="GO" id="GO:0008173">
    <property type="term" value="F:RNA methyltransferase activity"/>
    <property type="evidence" value="ECO:0007669"/>
    <property type="project" value="InterPro"/>
</dbReference>
<dbReference type="Gene3D" id="3.40.1280.10">
    <property type="match status" value="1"/>
</dbReference>
<dbReference type="GO" id="GO:0003723">
    <property type="term" value="F:RNA binding"/>
    <property type="evidence" value="ECO:0007669"/>
    <property type="project" value="InterPro"/>
</dbReference>
<dbReference type="AlphaFoldDB" id="A0A955KWR1"/>
<dbReference type="InterPro" id="IPR029028">
    <property type="entry name" value="Alpha/beta_knot_MTases"/>
</dbReference>
<dbReference type="InterPro" id="IPR001537">
    <property type="entry name" value="SpoU_MeTrfase"/>
</dbReference>
<protein>
    <submittedName>
        <fullName evidence="4">RNA methyltransferase</fullName>
    </submittedName>
</protein>
<dbReference type="Pfam" id="PF00588">
    <property type="entry name" value="SpoU_methylase"/>
    <property type="match status" value="1"/>
</dbReference>
<keyword evidence="1 4" id="KW-0489">Methyltransferase</keyword>
<proteinExistence type="predicted"/>
<feature type="non-terminal residue" evidence="4">
    <location>
        <position position="1"/>
    </location>
</feature>
<dbReference type="SUPFAM" id="SSF75217">
    <property type="entry name" value="alpha/beta knot"/>
    <property type="match status" value="1"/>
</dbReference>
<reference evidence="4" key="1">
    <citation type="submission" date="2020-04" db="EMBL/GenBank/DDBJ databases">
        <authorList>
            <person name="Zhang T."/>
        </authorList>
    </citation>
    <scope>NUCLEOTIDE SEQUENCE</scope>
    <source>
        <strain evidence="4">HKST-UBA16</strain>
    </source>
</reference>
<organism evidence="4 5">
    <name type="scientific">Candidatus Dojkabacteria bacterium</name>
    <dbReference type="NCBI Taxonomy" id="2099670"/>
    <lineage>
        <taxon>Bacteria</taxon>
        <taxon>Candidatus Dojkabacteria</taxon>
    </lineage>
</organism>
<dbReference type="PANTHER" id="PTHR46429:SF1">
    <property type="entry name" value="23S RRNA (GUANOSINE-2'-O-)-METHYLTRANSFERASE RLMB"/>
    <property type="match status" value="1"/>
</dbReference>
<keyword evidence="2" id="KW-0808">Transferase</keyword>
<accession>A0A955KWR1</accession>